<dbReference type="SUPFAM" id="SSF56784">
    <property type="entry name" value="HAD-like"/>
    <property type="match status" value="1"/>
</dbReference>
<dbReference type="Gene3D" id="3.40.50.1000">
    <property type="entry name" value="HAD superfamily/HAD-like"/>
    <property type="match status" value="1"/>
</dbReference>
<dbReference type="Pfam" id="PF13207">
    <property type="entry name" value="AAA_17"/>
    <property type="match status" value="1"/>
</dbReference>
<gene>
    <name evidence="2" type="ORF">CC78DRAFT_600112</name>
</gene>
<organism evidence="2 3">
    <name type="scientific">Lojkania enalia</name>
    <dbReference type="NCBI Taxonomy" id="147567"/>
    <lineage>
        <taxon>Eukaryota</taxon>
        <taxon>Fungi</taxon>
        <taxon>Dikarya</taxon>
        <taxon>Ascomycota</taxon>
        <taxon>Pezizomycotina</taxon>
        <taxon>Dothideomycetes</taxon>
        <taxon>Pleosporomycetidae</taxon>
        <taxon>Pleosporales</taxon>
        <taxon>Pleosporales incertae sedis</taxon>
        <taxon>Lojkania</taxon>
    </lineage>
</organism>
<dbReference type="OrthoDB" id="5416609at2759"/>
<keyword evidence="3" id="KW-1185">Reference proteome</keyword>
<feature type="domain" description="Phosphoribosyltransferase" evidence="1">
    <location>
        <begin position="476"/>
        <end position="671"/>
    </location>
</feature>
<reference evidence="3" key="1">
    <citation type="journal article" date="2020" name="Stud. Mycol.">
        <title>101 Dothideomycetes genomes: A test case for predicting lifestyles and emergence of pathogens.</title>
        <authorList>
            <person name="Haridas S."/>
            <person name="Albert R."/>
            <person name="Binder M."/>
            <person name="Bloem J."/>
            <person name="LaButti K."/>
            <person name="Salamov A."/>
            <person name="Andreopoulos B."/>
            <person name="Baker S."/>
            <person name="Barry K."/>
            <person name="Bills G."/>
            <person name="Bluhm B."/>
            <person name="Cannon C."/>
            <person name="Castanera R."/>
            <person name="Culley D."/>
            <person name="Daum C."/>
            <person name="Ezra D."/>
            <person name="Gonzalez J."/>
            <person name="Henrissat B."/>
            <person name="Kuo A."/>
            <person name="Liang C."/>
            <person name="Lipzen A."/>
            <person name="Lutzoni F."/>
            <person name="Magnuson J."/>
            <person name="Mondo S."/>
            <person name="Nolan M."/>
            <person name="Ohm R."/>
            <person name="Pangilinan J."/>
            <person name="Park H.-J."/>
            <person name="Ramirez L."/>
            <person name="Alfaro M."/>
            <person name="Sun H."/>
            <person name="Tritt A."/>
            <person name="Yoshinaga Y."/>
            <person name="Zwiers L.-H."/>
            <person name="Turgeon B."/>
            <person name="Goodwin S."/>
            <person name="Spatafora J."/>
            <person name="Crous P."/>
            <person name="Grigoriev I."/>
        </authorList>
    </citation>
    <scope>NUCLEOTIDE SEQUENCE [LARGE SCALE GENOMIC DNA]</scope>
    <source>
        <strain evidence="3">CBS 304.66</strain>
    </source>
</reference>
<sequence length="675" mass="76018">MDTAEEIPIATAKPVIIGLYGLSGAGKTYLIDRLKHALEEENFTFYDGSTVIGAVVPGGIEAFKELDTNEQNHFRARAIKKIRDQCAERKTIGVVAGHLFLENEDRQGEWERVVTQCDLETYTHIIYLDVDAETIINRRQGDTKRTRPFISVEELKMMKEQEKSELTVLCRENRIQYSILAPRRGESLEESLIMRLRDFKGHNEVENISRVERLVDEIMYTESDQLRTVLIFDGDKTLSIEDTGKQFWKIAPEKSSDTAHDPLEEIFASPLQYSYHAFRQAMYLYQDTFNDEEFEAACKSVAKKVSVRPEILNLLKGIMDTQYVGAMVVTCGLRRVWEIVLKNIGLSERVKVIGGNRIKDYYVVTPEVKAAVVIRLRDFHQLYVCAFGDSPLDIAMLKEADQSFVVVGTEVGRSKRMDVELKRAIENDGLHVGQILTPSTVSPRLPGMLKIIPIEDQGFIDSMFDRRGLHIFHKTTDPATKILATKMRDPANRGPNLCKHHRRAGQDLTETFITKLLGLQEYTLQSVQGSKTQGFRLLGEENTAIVPILRGGAPMAEGVWKILTCAAFLHAKVPSDLGPKHLEPHHTVILVDSVINNGTTIVEFVEHIREINPEIRIIVAAGVVQASSIAKGSKLWAIARVSKLEITALRISENKYTGKGATDTGHRLFNTTYID</sequence>
<dbReference type="SUPFAM" id="SSF52540">
    <property type="entry name" value="P-loop containing nucleoside triphosphate hydrolases"/>
    <property type="match status" value="1"/>
</dbReference>
<dbReference type="GO" id="GO:0016757">
    <property type="term" value="F:glycosyltransferase activity"/>
    <property type="evidence" value="ECO:0007669"/>
    <property type="project" value="UniProtKB-KW"/>
</dbReference>
<dbReference type="InterPro" id="IPR029057">
    <property type="entry name" value="PRTase-like"/>
</dbReference>
<accession>A0A9P4MUC4</accession>
<dbReference type="AlphaFoldDB" id="A0A9P4MUC4"/>
<keyword evidence="2" id="KW-0808">Transferase</keyword>
<dbReference type="EMBL" id="ML986889">
    <property type="protein sequence ID" value="KAF2257655.1"/>
    <property type="molecule type" value="Genomic_DNA"/>
</dbReference>
<dbReference type="PANTHER" id="PTHR43344">
    <property type="entry name" value="PHOSPHOSERINE PHOSPHATASE"/>
    <property type="match status" value="1"/>
</dbReference>
<dbReference type="PANTHER" id="PTHR43344:SF20">
    <property type="entry name" value="URACIL PHOSPHORIBOSYLTRANSFERASE"/>
    <property type="match status" value="1"/>
</dbReference>
<dbReference type="Gene3D" id="3.40.50.300">
    <property type="entry name" value="P-loop containing nucleotide triphosphate hydrolases"/>
    <property type="match status" value="1"/>
</dbReference>
<evidence type="ECO:0000313" key="3">
    <source>
        <dbReference type="Proteomes" id="UP000800093"/>
    </source>
</evidence>
<proteinExistence type="predicted"/>
<keyword evidence="2" id="KW-0328">Glycosyltransferase</keyword>
<dbReference type="SUPFAM" id="SSF53271">
    <property type="entry name" value="PRTase-like"/>
    <property type="match status" value="1"/>
</dbReference>
<dbReference type="InterPro" id="IPR023214">
    <property type="entry name" value="HAD_sf"/>
</dbReference>
<dbReference type="Pfam" id="PF12710">
    <property type="entry name" value="HAD"/>
    <property type="match status" value="1"/>
</dbReference>
<dbReference type="Proteomes" id="UP000800093">
    <property type="component" value="Unassembled WGS sequence"/>
</dbReference>
<dbReference type="Pfam" id="PF14681">
    <property type="entry name" value="UPRTase"/>
    <property type="match status" value="1"/>
</dbReference>
<dbReference type="InterPro" id="IPR050582">
    <property type="entry name" value="HAD-like_SerB"/>
</dbReference>
<protein>
    <submittedName>
        <fullName evidence="2">Uracil phosphoribosyltransferase</fullName>
    </submittedName>
</protein>
<dbReference type="InterPro" id="IPR000836">
    <property type="entry name" value="PRTase_dom"/>
</dbReference>
<comment type="caution">
    <text evidence="2">The sequence shown here is derived from an EMBL/GenBank/DDBJ whole genome shotgun (WGS) entry which is preliminary data.</text>
</comment>
<dbReference type="CDD" id="cd06223">
    <property type="entry name" value="PRTases_typeI"/>
    <property type="match status" value="1"/>
</dbReference>
<dbReference type="GO" id="GO:0036424">
    <property type="term" value="F:L-phosphoserine phosphatase activity"/>
    <property type="evidence" value="ECO:0007669"/>
    <property type="project" value="TreeGrafter"/>
</dbReference>
<dbReference type="InterPro" id="IPR036412">
    <property type="entry name" value="HAD-like_sf"/>
</dbReference>
<dbReference type="GO" id="GO:0005737">
    <property type="term" value="C:cytoplasm"/>
    <property type="evidence" value="ECO:0007669"/>
    <property type="project" value="TreeGrafter"/>
</dbReference>
<name>A0A9P4MUC4_9PLEO</name>
<dbReference type="GO" id="GO:0000287">
    <property type="term" value="F:magnesium ion binding"/>
    <property type="evidence" value="ECO:0007669"/>
    <property type="project" value="TreeGrafter"/>
</dbReference>
<evidence type="ECO:0000313" key="2">
    <source>
        <dbReference type="EMBL" id="KAF2257655.1"/>
    </source>
</evidence>
<dbReference type="InterPro" id="IPR027417">
    <property type="entry name" value="P-loop_NTPase"/>
</dbReference>
<evidence type="ECO:0000259" key="1">
    <source>
        <dbReference type="Pfam" id="PF14681"/>
    </source>
</evidence>
<dbReference type="GO" id="GO:0006564">
    <property type="term" value="P:L-serine biosynthetic process"/>
    <property type="evidence" value="ECO:0007669"/>
    <property type="project" value="TreeGrafter"/>
</dbReference>
<dbReference type="Gene3D" id="3.40.50.2020">
    <property type="match status" value="1"/>
</dbReference>